<organism evidence="5 6">
    <name type="scientific">Kushneria sinocarnis</name>
    <dbReference type="NCBI Taxonomy" id="595502"/>
    <lineage>
        <taxon>Bacteria</taxon>
        <taxon>Pseudomonadati</taxon>
        <taxon>Pseudomonadota</taxon>
        <taxon>Gammaproteobacteria</taxon>
        <taxon>Oceanospirillales</taxon>
        <taxon>Halomonadaceae</taxon>
        <taxon>Kushneria</taxon>
    </lineage>
</organism>
<dbReference type="SMART" id="SM00710">
    <property type="entry name" value="PbH1"/>
    <property type="match status" value="5"/>
</dbReference>
<evidence type="ECO:0000256" key="4">
    <source>
        <dbReference type="RuleBase" id="RU361169"/>
    </source>
</evidence>
<dbReference type="InterPro" id="IPR012334">
    <property type="entry name" value="Pectin_lyas_fold"/>
</dbReference>
<reference evidence="5 6" key="1">
    <citation type="submission" date="2018-10" db="EMBL/GenBank/DDBJ databases">
        <title>Genomic Encyclopedia of Type Strains, Phase IV (KMG-IV): sequencing the most valuable type-strain genomes for metagenomic binning, comparative biology and taxonomic classification.</title>
        <authorList>
            <person name="Goeker M."/>
        </authorList>
    </citation>
    <scope>NUCLEOTIDE SEQUENCE [LARGE SCALE GENOMIC DNA]</scope>
    <source>
        <strain evidence="5 6">DSM 23229</strain>
    </source>
</reference>
<gene>
    <name evidence="5" type="ORF">C7446_2039</name>
</gene>
<comment type="similarity">
    <text evidence="1 4">Belongs to the glycosyl hydrolase 28 family.</text>
</comment>
<keyword evidence="3 4" id="KW-0326">Glycosidase</keyword>
<dbReference type="Gene3D" id="2.160.20.10">
    <property type="entry name" value="Single-stranded right-handed beta-helix, Pectin lyase-like"/>
    <property type="match status" value="1"/>
</dbReference>
<name>A0A420WWN7_9GAMM</name>
<evidence type="ECO:0000313" key="5">
    <source>
        <dbReference type="EMBL" id="RKR03514.1"/>
    </source>
</evidence>
<dbReference type="GO" id="GO:0016829">
    <property type="term" value="F:lyase activity"/>
    <property type="evidence" value="ECO:0007669"/>
    <property type="project" value="UniProtKB-KW"/>
</dbReference>
<dbReference type="AlphaFoldDB" id="A0A420WWN7"/>
<accession>A0A420WWN7</accession>
<dbReference type="RefSeq" id="WP_121172983.1">
    <property type="nucleotide sequence ID" value="NZ_RBIN01000005.1"/>
</dbReference>
<dbReference type="InterPro" id="IPR011050">
    <property type="entry name" value="Pectin_lyase_fold/virulence"/>
</dbReference>
<dbReference type="InterPro" id="IPR051801">
    <property type="entry name" value="GH28_Enzymes"/>
</dbReference>
<dbReference type="Proteomes" id="UP000281975">
    <property type="component" value="Unassembled WGS sequence"/>
</dbReference>
<comment type="caution">
    <text evidence="5">The sequence shown here is derived from an EMBL/GenBank/DDBJ whole genome shotgun (WGS) entry which is preliminary data.</text>
</comment>
<dbReference type="PANTHER" id="PTHR31339">
    <property type="entry name" value="PECTIN LYASE-RELATED"/>
    <property type="match status" value="1"/>
</dbReference>
<dbReference type="GO" id="GO:0004650">
    <property type="term" value="F:polygalacturonase activity"/>
    <property type="evidence" value="ECO:0007669"/>
    <property type="project" value="InterPro"/>
</dbReference>
<protein>
    <submittedName>
        <fullName evidence="5">Pectate lyase-like protein</fullName>
    </submittedName>
</protein>
<evidence type="ECO:0000256" key="2">
    <source>
        <dbReference type="ARBA" id="ARBA00022801"/>
    </source>
</evidence>
<dbReference type="InterPro" id="IPR000743">
    <property type="entry name" value="Glyco_hydro_28"/>
</dbReference>
<dbReference type="GO" id="GO:0005975">
    <property type="term" value="P:carbohydrate metabolic process"/>
    <property type="evidence" value="ECO:0007669"/>
    <property type="project" value="InterPro"/>
</dbReference>
<evidence type="ECO:0000313" key="6">
    <source>
        <dbReference type="Proteomes" id="UP000281975"/>
    </source>
</evidence>
<evidence type="ECO:0000256" key="3">
    <source>
        <dbReference type="ARBA" id="ARBA00023295"/>
    </source>
</evidence>
<sequence length="477" mass="51657">MVNDASMQQPAGRADLGRVGYQRPMPRQLLTIADEDWAQSASEHILSHVSTPVFPDYSVEITAHGALGDGSTDSTAAIARAIDECVRMGGGRVIVPEGTFLTGAIHLQSNVELHVGRGAVLLFSRDPDRYLPGVHTRFEGVELINHSPFIYARGAENVAVTGPGMLDGQADRECRWPWPDGDTAGQCDAAAERAEAISQLHAMADDGLPVEQRRIEAGALLPPAFIQFYQCRNVLIEGVTLRRAPQWSVHPVLCESVRIRGLHIDGYSPDSDGCTPESCRHVVIEHCTLAVAGNCIALRSGRNSDGRRINVPCEDVLIRHCTMTAGRGGVVIGSETSGGVRNLLVHDCRFAEHDVVLHIRTNALRGGVIENVRMQNVVVERAVDAFMCIDLCDDEGDVGVYKPLVHNIDVRRVTVGQCGEHALDLQGLPDDVLAGITISDTLFNRAGAAWRIDNADVALSNVVINDAHYPHRVLKAT</sequence>
<dbReference type="EMBL" id="RBIN01000005">
    <property type="protein sequence ID" value="RKR03514.1"/>
    <property type="molecule type" value="Genomic_DNA"/>
</dbReference>
<dbReference type="PANTHER" id="PTHR31339:SF9">
    <property type="entry name" value="PLASMIN AND FIBRONECTIN-BINDING PROTEIN A"/>
    <property type="match status" value="1"/>
</dbReference>
<evidence type="ECO:0000256" key="1">
    <source>
        <dbReference type="ARBA" id="ARBA00008834"/>
    </source>
</evidence>
<proteinExistence type="inferred from homology"/>
<keyword evidence="6" id="KW-1185">Reference proteome</keyword>
<keyword evidence="2 4" id="KW-0378">Hydrolase</keyword>
<dbReference type="SUPFAM" id="SSF51126">
    <property type="entry name" value="Pectin lyase-like"/>
    <property type="match status" value="1"/>
</dbReference>
<dbReference type="Pfam" id="PF00295">
    <property type="entry name" value="Glyco_hydro_28"/>
    <property type="match status" value="1"/>
</dbReference>
<dbReference type="InterPro" id="IPR006626">
    <property type="entry name" value="PbH1"/>
</dbReference>
<keyword evidence="5" id="KW-0456">Lyase</keyword>
<dbReference type="OrthoDB" id="9795222at2"/>